<proteinExistence type="predicted"/>
<dbReference type="RefSeq" id="WP_162231286.1">
    <property type="nucleotide sequence ID" value="NZ_AP025280.1"/>
</dbReference>
<evidence type="ECO:0000313" key="3">
    <source>
        <dbReference type="Proteomes" id="UP001277183"/>
    </source>
</evidence>
<gene>
    <name evidence="2" type="ORF">SJS77_07385</name>
</gene>
<evidence type="ECO:0000256" key="1">
    <source>
        <dbReference type="SAM" id="MobiDB-lite"/>
    </source>
</evidence>
<comment type="caution">
    <text evidence="2">The sequence shown here is derived from an EMBL/GenBank/DDBJ whole genome shotgun (WGS) entry which is preliminary data.</text>
</comment>
<dbReference type="Proteomes" id="UP001277183">
    <property type="component" value="Unassembled WGS sequence"/>
</dbReference>
<feature type="region of interest" description="Disordered" evidence="1">
    <location>
        <begin position="61"/>
        <end position="81"/>
    </location>
</feature>
<evidence type="ECO:0000313" key="2">
    <source>
        <dbReference type="EMBL" id="MDX7720297.1"/>
    </source>
</evidence>
<dbReference type="AlphaFoldDB" id="A0AAW9EX86"/>
<protein>
    <submittedName>
        <fullName evidence="2">Uncharacterized protein</fullName>
    </submittedName>
</protein>
<accession>A0AAW9EX86</accession>
<reference evidence="2" key="1">
    <citation type="submission" date="2023-11" db="EMBL/GenBank/DDBJ databases">
        <title>WGS of Aeromonas in Northern Israel.</title>
        <authorList>
            <person name="Hershko Y."/>
        </authorList>
    </citation>
    <scope>NUCLEOTIDE SEQUENCE</scope>
    <source>
        <strain evidence="2">77416</strain>
    </source>
</reference>
<dbReference type="EMBL" id="JAWZVU010000046">
    <property type="protein sequence ID" value="MDX7720297.1"/>
    <property type="molecule type" value="Genomic_DNA"/>
</dbReference>
<organism evidence="2 3">
    <name type="scientific">Aeromonas caviae</name>
    <name type="common">Aeromonas punctata</name>
    <dbReference type="NCBI Taxonomy" id="648"/>
    <lineage>
        <taxon>Bacteria</taxon>
        <taxon>Pseudomonadati</taxon>
        <taxon>Pseudomonadota</taxon>
        <taxon>Gammaproteobacteria</taxon>
        <taxon>Aeromonadales</taxon>
        <taxon>Aeromonadaceae</taxon>
        <taxon>Aeromonas</taxon>
    </lineage>
</organism>
<name>A0AAW9EX86_AERCA</name>
<sequence>MSRPIQGLEDLHHGFPVERVGQRHRGFAFETVTGAPAITWGDFEEVFDAGHSGTYLSGHNTRGWPSEAMQQSLSPARRNHSLPPCVDAIDEALPIDSGTYHDNVGNRASIPFARSKIFSQTIGKRKGASRAPF</sequence>